<keyword evidence="6 11" id="KW-0732">Signal</keyword>
<keyword evidence="5" id="KW-0325">Glycoprotein</keyword>
<proteinExistence type="inferred from homology"/>
<evidence type="ECO:0000256" key="8">
    <source>
        <dbReference type="ARBA" id="ARBA00023288"/>
    </source>
</evidence>
<evidence type="ECO:0000256" key="6">
    <source>
        <dbReference type="ARBA" id="ARBA00022729"/>
    </source>
</evidence>
<dbReference type="HOGENOM" id="CLU_1447816_0_0_1"/>
<keyword evidence="4" id="KW-0964">Secreted</keyword>
<feature type="domain" description="CFEM" evidence="12">
    <location>
        <begin position="1"/>
        <end position="115"/>
    </location>
</feature>
<organism evidence="13 14">
    <name type="scientific">Glarea lozoyensis (strain ATCC 20868 / MF5171)</name>
    <dbReference type="NCBI Taxonomy" id="1116229"/>
    <lineage>
        <taxon>Eukaryota</taxon>
        <taxon>Fungi</taxon>
        <taxon>Dikarya</taxon>
        <taxon>Ascomycota</taxon>
        <taxon>Pezizomycotina</taxon>
        <taxon>Leotiomycetes</taxon>
        <taxon>Helotiales</taxon>
        <taxon>Helotiaceae</taxon>
        <taxon>Glarea</taxon>
    </lineage>
</organism>
<sequence length="187" mass="18799">MKLSQLSFVIGFTSFAVAQNQTELVSQLPKCAYDCLYEAGQSSGCLDATNFSCFCGSNKEAIVKSAVPCIGKSCNTVQALDTQRIAAQICQAETPYITSVVLSIASSSAAAASSMARLSSSSTSQMSVSTTSSLSSTATSSSTPTSVNTGGSQTTTSSAAAQTSNSGSRLDAVGKVAGIAILAALAI</sequence>
<evidence type="ECO:0000256" key="1">
    <source>
        <dbReference type="ARBA" id="ARBA00004589"/>
    </source>
</evidence>
<evidence type="ECO:0000256" key="4">
    <source>
        <dbReference type="ARBA" id="ARBA00022525"/>
    </source>
</evidence>
<keyword evidence="5" id="KW-0336">GPI-anchor</keyword>
<comment type="similarity">
    <text evidence="3">Belongs to the RBT5 family.</text>
</comment>
<dbReference type="AlphaFoldDB" id="S3CMX9"/>
<dbReference type="InterPro" id="IPR008427">
    <property type="entry name" value="Extracellular_membr_CFEM_dom"/>
</dbReference>
<evidence type="ECO:0000256" key="5">
    <source>
        <dbReference type="ARBA" id="ARBA00022622"/>
    </source>
</evidence>
<keyword evidence="7" id="KW-1015">Disulfide bond</keyword>
<dbReference type="KEGG" id="glz:GLAREA_04603"/>
<dbReference type="GeneID" id="19463658"/>
<evidence type="ECO:0000313" key="13">
    <source>
        <dbReference type="EMBL" id="EPE27812.1"/>
    </source>
</evidence>
<name>S3CMX9_GLAL2</name>
<evidence type="ECO:0000256" key="3">
    <source>
        <dbReference type="ARBA" id="ARBA00010031"/>
    </source>
</evidence>
<dbReference type="eggNOG" id="ENOG502RUIH">
    <property type="taxonomic scope" value="Eukaryota"/>
</dbReference>
<feature type="chain" id="PRO_5004518766" description="CFEM domain-containing protein" evidence="11">
    <location>
        <begin position="19"/>
        <end position="187"/>
    </location>
</feature>
<keyword evidence="5" id="KW-0472">Membrane</keyword>
<dbReference type="Pfam" id="PF05730">
    <property type="entry name" value="CFEM"/>
    <property type="match status" value="1"/>
</dbReference>
<dbReference type="GO" id="GO:0098552">
    <property type="term" value="C:side of membrane"/>
    <property type="evidence" value="ECO:0007669"/>
    <property type="project" value="UniProtKB-KW"/>
</dbReference>
<evidence type="ECO:0000256" key="7">
    <source>
        <dbReference type="ARBA" id="ARBA00023157"/>
    </source>
</evidence>
<dbReference type="RefSeq" id="XP_008085171.1">
    <property type="nucleotide sequence ID" value="XM_008086980.1"/>
</dbReference>
<keyword evidence="14" id="KW-1185">Reference proteome</keyword>
<accession>S3CMX9</accession>
<reference evidence="13 14" key="1">
    <citation type="journal article" date="2013" name="BMC Genomics">
        <title>Genomics-driven discovery of the pneumocandin biosynthetic gene cluster in the fungus Glarea lozoyensis.</title>
        <authorList>
            <person name="Chen L."/>
            <person name="Yue Q."/>
            <person name="Zhang X."/>
            <person name="Xiang M."/>
            <person name="Wang C."/>
            <person name="Li S."/>
            <person name="Che Y."/>
            <person name="Ortiz-Lopez F.J."/>
            <person name="Bills G.F."/>
            <person name="Liu X."/>
            <person name="An Z."/>
        </authorList>
    </citation>
    <scope>NUCLEOTIDE SEQUENCE [LARGE SCALE GENOMIC DNA]</scope>
    <source>
        <strain evidence="14">ATCC 20868 / MF5171</strain>
    </source>
</reference>
<feature type="region of interest" description="Disordered" evidence="10">
    <location>
        <begin position="133"/>
        <end position="164"/>
    </location>
</feature>
<evidence type="ECO:0000256" key="11">
    <source>
        <dbReference type="SAM" id="SignalP"/>
    </source>
</evidence>
<dbReference type="EMBL" id="KE145369">
    <property type="protein sequence ID" value="EPE27812.1"/>
    <property type="molecule type" value="Genomic_DNA"/>
</dbReference>
<comment type="caution">
    <text evidence="9">Lacks conserved residue(s) required for the propagation of feature annotation.</text>
</comment>
<dbReference type="OrthoDB" id="3767534at2759"/>
<dbReference type="OMA" id="KGPEQAN"/>
<evidence type="ECO:0000259" key="12">
    <source>
        <dbReference type="PROSITE" id="PS52012"/>
    </source>
</evidence>
<dbReference type="SMART" id="SM00747">
    <property type="entry name" value="CFEM"/>
    <property type="match status" value="1"/>
</dbReference>
<keyword evidence="8" id="KW-0449">Lipoprotein</keyword>
<dbReference type="GO" id="GO:0005576">
    <property type="term" value="C:extracellular region"/>
    <property type="evidence" value="ECO:0007669"/>
    <property type="project" value="UniProtKB-SubCell"/>
</dbReference>
<comment type="subcellular location">
    <subcellularLocation>
        <location evidence="1">Membrane</location>
        <topology evidence="1">Lipid-anchor</topology>
        <topology evidence="1">GPI-anchor</topology>
    </subcellularLocation>
    <subcellularLocation>
        <location evidence="2">Secreted</location>
    </subcellularLocation>
</comment>
<evidence type="ECO:0000313" key="14">
    <source>
        <dbReference type="Proteomes" id="UP000016922"/>
    </source>
</evidence>
<evidence type="ECO:0000256" key="2">
    <source>
        <dbReference type="ARBA" id="ARBA00004613"/>
    </source>
</evidence>
<dbReference type="PROSITE" id="PS52012">
    <property type="entry name" value="CFEM"/>
    <property type="match status" value="1"/>
</dbReference>
<feature type="signal peptide" evidence="11">
    <location>
        <begin position="1"/>
        <end position="18"/>
    </location>
</feature>
<gene>
    <name evidence="13" type="ORF">GLAREA_04603</name>
</gene>
<dbReference type="STRING" id="1116229.S3CMX9"/>
<evidence type="ECO:0000256" key="9">
    <source>
        <dbReference type="PROSITE-ProRule" id="PRU01356"/>
    </source>
</evidence>
<evidence type="ECO:0000256" key="10">
    <source>
        <dbReference type="SAM" id="MobiDB-lite"/>
    </source>
</evidence>
<protein>
    <recommendedName>
        <fullName evidence="12">CFEM domain-containing protein</fullName>
    </recommendedName>
</protein>
<dbReference type="Proteomes" id="UP000016922">
    <property type="component" value="Unassembled WGS sequence"/>
</dbReference>